<keyword evidence="3" id="KW-0560">Oxidoreductase</keyword>
<dbReference type="Gene3D" id="3.20.20.30">
    <property type="entry name" value="Luciferase-like domain"/>
    <property type="match status" value="1"/>
</dbReference>
<name>A0A1H0BU94_9ACTN</name>
<dbReference type="STRING" id="310781.SAMN05216259_104307"/>
<keyword evidence="4 6" id="KW-0503">Monooxygenase</keyword>
<evidence type="ECO:0000256" key="2">
    <source>
        <dbReference type="ARBA" id="ARBA00022643"/>
    </source>
</evidence>
<dbReference type="Pfam" id="PF00296">
    <property type="entry name" value="Bac_luciferase"/>
    <property type="match status" value="1"/>
</dbReference>
<dbReference type="RefSeq" id="WP_176930220.1">
    <property type="nucleotide sequence ID" value="NZ_FNIE01000004.1"/>
</dbReference>
<proteinExistence type="predicted"/>
<gene>
    <name evidence="6" type="ORF">SAMN05216259_104307</name>
</gene>
<reference evidence="6 7" key="1">
    <citation type="submission" date="2016-10" db="EMBL/GenBank/DDBJ databases">
        <authorList>
            <person name="de Groot N.N."/>
        </authorList>
    </citation>
    <scope>NUCLEOTIDE SEQUENCE [LARGE SCALE GENOMIC DNA]</scope>
    <source>
        <strain evidence="6 7">CGMCC 4.2022</strain>
    </source>
</reference>
<dbReference type="InterPro" id="IPR011251">
    <property type="entry name" value="Luciferase-like_dom"/>
</dbReference>
<organism evidence="6 7">
    <name type="scientific">Actinacidiphila guanduensis</name>
    <dbReference type="NCBI Taxonomy" id="310781"/>
    <lineage>
        <taxon>Bacteria</taxon>
        <taxon>Bacillati</taxon>
        <taxon>Actinomycetota</taxon>
        <taxon>Actinomycetes</taxon>
        <taxon>Kitasatosporales</taxon>
        <taxon>Streptomycetaceae</taxon>
        <taxon>Actinacidiphila</taxon>
    </lineage>
</organism>
<keyword evidence="2" id="KW-0288">FMN</keyword>
<dbReference type="EMBL" id="FNIE01000004">
    <property type="protein sequence ID" value="SDN49182.1"/>
    <property type="molecule type" value="Genomic_DNA"/>
</dbReference>
<evidence type="ECO:0000259" key="5">
    <source>
        <dbReference type="Pfam" id="PF00296"/>
    </source>
</evidence>
<keyword evidence="1" id="KW-0285">Flavoprotein</keyword>
<keyword evidence="7" id="KW-1185">Reference proteome</keyword>
<dbReference type="AlphaFoldDB" id="A0A1H0BU94"/>
<dbReference type="Proteomes" id="UP000199341">
    <property type="component" value="Unassembled WGS sequence"/>
</dbReference>
<evidence type="ECO:0000313" key="6">
    <source>
        <dbReference type="EMBL" id="SDN49182.1"/>
    </source>
</evidence>
<evidence type="ECO:0000256" key="1">
    <source>
        <dbReference type="ARBA" id="ARBA00022630"/>
    </source>
</evidence>
<protein>
    <submittedName>
        <fullName evidence="6">Alkanesulfonate monooxygenase</fullName>
    </submittedName>
</protein>
<dbReference type="GO" id="GO:0046306">
    <property type="term" value="P:alkanesulfonate catabolic process"/>
    <property type="evidence" value="ECO:0007669"/>
    <property type="project" value="TreeGrafter"/>
</dbReference>
<dbReference type="PANTHER" id="PTHR42847">
    <property type="entry name" value="ALKANESULFONATE MONOOXYGENASE"/>
    <property type="match status" value="1"/>
</dbReference>
<dbReference type="PANTHER" id="PTHR42847:SF4">
    <property type="entry name" value="ALKANESULFONATE MONOOXYGENASE-RELATED"/>
    <property type="match status" value="1"/>
</dbReference>
<dbReference type="InterPro" id="IPR050172">
    <property type="entry name" value="SsuD_RutA_monooxygenase"/>
</dbReference>
<feature type="domain" description="Luciferase-like" evidence="5">
    <location>
        <begin position="24"/>
        <end position="312"/>
    </location>
</feature>
<dbReference type="InterPro" id="IPR036661">
    <property type="entry name" value="Luciferase-like_sf"/>
</dbReference>
<evidence type="ECO:0000313" key="7">
    <source>
        <dbReference type="Proteomes" id="UP000199341"/>
    </source>
</evidence>
<accession>A0A1H0BU94</accession>
<dbReference type="GO" id="GO:0008726">
    <property type="term" value="F:alkanesulfonate monooxygenase activity"/>
    <property type="evidence" value="ECO:0007669"/>
    <property type="project" value="TreeGrafter"/>
</dbReference>
<evidence type="ECO:0000256" key="3">
    <source>
        <dbReference type="ARBA" id="ARBA00023002"/>
    </source>
</evidence>
<dbReference type="SUPFAM" id="SSF51679">
    <property type="entry name" value="Bacterial luciferase-like"/>
    <property type="match status" value="1"/>
</dbReference>
<evidence type="ECO:0000256" key="4">
    <source>
        <dbReference type="ARBA" id="ARBA00023033"/>
    </source>
</evidence>
<sequence>MADRAPGYRLFATIPPPAGPGASPEGTQVPYVEAVRRTGRLAEAAGFTGALVYSDNNTVDPWVVTHELLAATRDFVPLVAVQPLFAHPYALAKRIAAHAALHGRRVALNLVAGGAVGDLTALGDTAAHDERYARLTEYAQVVVRLLAGRGPVTYEGRHYRVRALPLVPPAPPGCVPELFVSGSSPAGRAAAEALGALPVSYPDPREGDPAALKGGGIRIGVIARDTAEEAWQAARARFPDSRAGRLTQRAARTASDSHWVARLSSAEEFPAGPDGPYWMRPFLTHATFCPYLVGTHARVAAEIARYLDAGVTTFILDTARADSDHAAAAALFARAAAR</sequence>